<dbReference type="STRING" id="765257.A0A0C9Z3V5"/>
<organism evidence="1 2">
    <name type="scientific">Pisolithus microcarpus 441</name>
    <dbReference type="NCBI Taxonomy" id="765257"/>
    <lineage>
        <taxon>Eukaryota</taxon>
        <taxon>Fungi</taxon>
        <taxon>Dikarya</taxon>
        <taxon>Basidiomycota</taxon>
        <taxon>Agaricomycotina</taxon>
        <taxon>Agaricomycetes</taxon>
        <taxon>Agaricomycetidae</taxon>
        <taxon>Boletales</taxon>
        <taxon>Sclerodermatineae</taxon>
        <taxon>Pisolithaceae</taxon>
        <taxon>Pisolithus</taxon>
    </lineage>
</organism>
<dbReference type="EMBL" id="KN833838">
    <property type="protein sequence ID" value="KIK17087.1"/>
    <property type="molecule type" value="Genomic_DNA"/>
</dbReference>
<evidence type="ECO:0000313" key="2">
    <source>
        <dbReference type="Proteomes" id="UP000054018"/>
    </source>
</evidence>
<protein>
    <submittedName>
        <fullName evidence="1">Uncharacterized protein</fullName>
    </submittedName>
</protein>
<dbReference type="AlphaFoldDB" id="A0A0C9Z3V5"/>
<feature type="non-terminal residue" evidence="1">
    <location>
        <position position="126"/>
    </location>
</feature>
<gene>
    <name evidence="1" type="ORF">PISMIDRAFT_47220</name>
</gene>
<name>A0A0C9Z3V5_9AGAM</name>
<sequence>MPPLDIVFEALDRCQISVAHFITMLLTHQEYEDHRFVVDLVEHSTEVFNVFLQHPASRVQFTQQSMGVVENTYLQELSYLASEDNGSHFQASSTSTEQLENFRVTTMARKMEADAPNWWRLLGTLL</sequence>
<keyword evidence="2" id="KW-1185">Reference proteome</keyword>
<dbReference type="OrthoDB" id="4743193at2759"/>
<dbReference type="HOGENOM" id="CLU_142396_1_0_1"/>
<reference evidence="2" key="2">
    <citation type="submission" date="2015-01" db="EMBL/GenBank/DDBJ databases">
        <title>Evolutionary Origins and Diversification of the Mycorrhizal Mutualists.</title>
        <authorList>
            <consortium name="DOE Joint Genome Institute"/>
            <consortium name="Mycorrhizal Genomics Consortium"/>
            <person name="Kohler A."/>
            <person name="Kuo A."/>
            <person name="Nagy L.G."/>
            <person name="Floudas D."/>
            <person name="Copeland A."/>
            <person name="Barry K.W."/>
            <person name="Cichocki N."/>
            <person name="Veneault-Fourrey C."/>
            <person name="LaButti K."/>
            <person name="Lindquist E.A."/>
            <person name="Lipzen A."/>
            <person name="Lundell T."/>
            <person name="Morin E."/>
            <person name="Murat C."/>
            <person name="Riley R."/>
            <person name="Ohm R."/>
            <person name="Sun H."/>
            <person name="Tunlid A."/>
            <person name="Henrissat B."/>
            <person name="Grigoriev I.V."/>
            <person name="Hibbett D.S."/>
            <person name="Martin F."/>
        </authorList>
    </citation>
    <scope>NUCLEOTIDE SEQUENCE [LARGE SCALE GENOMIC DNA]</scope>
    <source>
        <strain evidence="2">441</strain>
    </source>
</reference>
<proteinExistence type="predicted"/>
<dbReference type="Proteomes" id="UP000054018">
    <property type="component" value="Unassembled WGS sequence"/>
</dbReference>
<reference evidence="1 2" key="1">
    <citation type="submission" date="2014-04" db="EMBL/GenBank/DDBJ databases">
        <authorList>
            <consortium name="DOE Joint Genome Institute"/>
            <person name="Kuo A."/>
            <person name="Kohler A."/>
            <person name="Costa M.D."/>
            <person name="Nagy L.G."/>
            <person name="Floudas D."/>
            <person name="Copeland A."/>
            <person name="Barry K.W."/>
            <person name="Cichocki N."/>
            <person name="Veneault-Fourrey C."/>
            <person name="LaButti K."/>
            <person name="Lindquist E.A."/>
            <person name="Lipzen A."/>
            <person name="Lundell T."/>
            <person name="Morin E."/>
            <person name="Murat C."/>
            <person name="Sun H."/>
            <person name="Tunlid A."/>
            <person name="Henrissat B."/>
            <person name="Grigoriev I.V."/>
            <person name="Hibbett D.S."/>
            <person name="Martin F."/>
            <person name="Nordberg H.P."/>
            <person name="Cantor M.N."/>
            <person name="Hua S.X."/>
        </authorList>
    </citation>
    <scope>NUCLEOTIDE SEQUENCE [LARGE SCALE GENOMIC DNA]</scope>
    <source>
        <strain evidence="1 2">441</strain>
    </source>
</reference>
<accession>A0A0C9Z3V5</accession>
<evidence type="ECO:0000313" key="1">
    <source>
        <dbReference type="EMBL" id="KIK17087.1"/>
    </source>
</evidence>